<sequence>MPHALRDESAVDALRSPGIPPGKRPIDLIIDFLTRLWEYTKDQITRDIGAVTALSSAIITTPRPVRFTVRTPHRTWSSAMPASIVQASVKPRYLFSTYRWVFPVHSFSKSEKPNYSGVKDDGPQDPTVGLINGQLSIPRHLFRRELFSFFIDQCCAVRVGEEDVSFDGHLSEGVYYEGRVTCGTGRLAKKKSAYTKSTDASAATCENWLQYLVSKGTIIRKGQRLTTKFCKFSQIALRRLIGSSSITNLYVSNSDKIMRYTDKNEILELCKWTVSLTSLPTVQ</sequence>
<comment type="caution">
    <text evidence="1">The sequence shown here is derived from an EMBL/GenBank/DDBJ whole genome shotgun (WGS) entry which is preliminary data.</text>
</comment>
<feature type="non-terminal residue" evidence="1">
    <location>
        <position position="1"/>
    </location>
</feature>
<gene>
    <name evidence="1" type="ORF">H1R20_g4596</name>
</gene>
<reference evidence="1" key="1">
    <citation type="submission" date="2022-06" db="EMBL/GenBank/DDBJ databases">
        <title>Genome Sequence of Candolleomyces eurysporus.</title>
        <authorList>
            <person name="Buettner E."/>
        </authorList>
    </citation>
    <scope>NUCLEOTIDE SEQUENCE</scope>
    <source>
        <strain evidence="1">VTCC 930004</strain>
    </source>
</reference>
<dbReference type="OrthoDB" id="2963168at2759"/>
<proteinExistence type="predicted"/>
<evidence type="ECO:0000313" key="2">
    <source>
        <dbReference type="Proteomes" id="UP001140091"/>
    </source>
</evidence>
<dbReference type="EMBL" id="JANBPK010000771">
    <property type="protein sequence ID" value="KAJ2932475.1"/>
    <property type="molecule type" value="Genomic_DNA"/>
</dbReference>
<protein>
    <submittedName>
        <fullName evidence="1">Uncharacterized protein</fullName>
    </submittedName>
</protein>
<organism evidence="1 2">
    <name type="scientific">Candolleomyces eurysporus</name>
    <dbReference type="NCBI Taxonomy" id="2828524"/>
    <lineage>
        <taxon>Eukaryota</taxon>
        <taxon>Fungi</taxon>
        <taxon>Dikarya</taxon>
        <taxon>Basidiomycota</taxon>
        <taxon>Agaricomycotina</taxon>
        <taxon>Agaricomycetes</taxon>
        <taxon>Agaricomycetidae</taxon>
        <taxon>Agaricales</taxon>
        <taxon>Agaricineae</taxon>
        <taxon>Psathyrellaceae</taxon>
        <taxon>Candolleomyces</taxon>
    </lineage>
</organism>
<evidence type="ECO:0000313" key="1">
    <source>
        <dbReference type="EMBL" id="KAJ2932475.1"/>
    </source>
</evidence>
<dbReference type="AlphaFoldDB" id="A0A9W8JD07"/>
<dbReference type="Proteomes" id="UP001140091">
    <property type="component" value="Unassembled WGS sequence"/>
</dbReference>
<name>A0A9W8JD07_9AGAR</name>
<keyword evidence="2" id="KW-1185">Reference proteome</keyword>
<accession>A0A9W8JD07</accession>